<comment type="caution">
    <text evidence="2">The sequence shown here is derived from an EMBL/GenBank/DDBJ whole genome shotgun (WGS) entry which is preliminary data.</text>
</comment>
<reference evidence="2 3" key="1">
    <citation type="submission" date="2013-03" db="EMBL/GenBank/DDBJ databases">
        <title>The Genome Sequence of Exophiala aquamarina CBS 119918.</title>
        <authorList>
            <consortium name="The Broad Institute Genomics Platform"/>
            <person name="Cuomo C."/>
            <person name="de Hoog S."/>
            <person name="Gorbushina A."/>
            <person name="Walker B."/>
            <person name="Young S.K."/>
            <person name="Zeng Q."/>
            <person name="Gargeya S."/>
            <person name="Fitzgerald M."/>
            <person name="Haas B."/>
            <person name="Abouelleil A."/>
            <person name="Allen A.W."/>
            <person name="Alvarado L."/>
            <person name="Arachchi H.M."/>
            <person name="Berlin A.M."/>
            <person name="Chapman S.B."/>
            <person name="Gainer-Dewar J."/>
            <person name="Goldberg J."/>
            <person name="Griggs A."/>
            <person name="Gujja S."/>
            <person name="Hansen M."/>
            <person name="Howarth C."/>
            <person name="Imamovic A."/>
            <person name="Ireland A."/>
            <person name="Larimer J."/>
            <person name="McCowan C."/>
            <person name="Murphy C."/>
            <person name="Pearson M."/>
            <person name="Poon T.W."/>
            <person name="Priest M."/>
            <person name="Roberts A."/>
            <person name="Saif S."/>
            <person name="Shea T."/>
            <person name="Sisk P."/>
            <person name="Sykes S."/>
            <person name="Wortman J."/>
            <person name="Nusbaum C."/>
            <person name="Birren B."/>
        </authorList>
    </citation>
    <scope>NUCLEOTIDE SEQUENCE [LARGE SCALE GENOMIC DNA]</scope>
    <source>
        <strain evidence="2 3">CBS 119918</strain>
    </source>
</reference>
<accession>A0A072PED3</accession>
<sequence>MSPTTVLLRFYEAERRYMKAGGKAGGANFDEFAATMSEKVELHQTPDLPWGGEYLGLERYADWAAHMSSVFSMVDVQDAEMVEMGNKVVIMCNLVTESMQTKEIMRRPMVQIVTVEDGKIVDFRPFYWHVPDYVAAAEGRLSSTA</sequence>
<proteinExistence type="predicted"/>
<keyword evidence="3" id="KW-1185">Reference proteome</keyword>
<feature type="domain" description="SnoaL-like" evidence="1">
    <location>
        <begin position="27"/>
        <end position="122"/>
    </location>
</feature>
<evidence type="ECO:0000313" key="2">
    <source>
        <dbReference type="EMBL" id="KEF58459.1"/>
    </source>
</evidence>
<dbReference type="EMBL" id="AMGV01000004">
    <property type="protein sequence ID" value="KEF58459.1"/>
    <property type="molecule type" value="Genomic_DNA"/>
</dbReference>
<dbReference type="PANTHER" id="PTHR41252:SF1">
    <property type="entry name" value="BLR2505 PROTEIN"/>
    <property type="match status" value="1"/>
</dbReference>
<dbReference type="PANTHER" id="PTHR41252">
    <property type="entry name" value="BLR2505 PROTEIN"/>
    <property type="match status" value="1"/>
</dbReference>
<name>A0A072PED3_9EURO</name>
<gene>
    <name evidence="2" type="ORF">A1O9_06385</name>
</gene>
<dbReference type="Proteomes" id="UP000027920">
    <property type="component" value="Unassembled WGS sequence"/>
</dbReference>
<dbReference type="HOGENOM" id="CLU_133309_0_0_1"/>
<evidence type="ECO:0000313" key="3">
    <source>
        <dbReference type="Proteomes" id="UP000027920"/>
    </source>
</evidence>
<dbReference type="SUPFAM" id="SSF54427">
    <property type="entry name" value="NTF2-like"/>
    <property type="match status" value="1"/>
</dbReference>
<dbReference type="OrthoDB" id="4158114at2759"/>
<organism evidence="2 3">
    <name type="scientific">Exophiala aquamarina CBS 119918</name>
    <dbReference type="NCBI Taxonomy" id="1182545"/>
    <lineage>
        <taxon>Eukaryota</taxon>
        <taxon>Fungi</taxon>
        <taxon>Dikarya</taxon>
        <taxon>Ascomycota</taxon>
        <taxon>Pezizomycotina</taxon>
        <taxon>Eurotiomycetes</taxon>
        <taxon>Chaetothyriomycetidae</taxon>
        <taxon>Chaetothyriales</taxon>
        <taxon>Herpotrichiellaceae</taxon>
        <taxon>Exophiala</taxon>
    </lineage>
</organism>
<evidence type="ECO:0000259" key="1">
    <source>
        <dbReference type="Pfam" id="PF12680"/>
    </source>
</evidence>
<dbReference type="Pfam" id="PF12680">
    <property type="entry name" value="SnoaL_2"/>
    <property type="match status" value="1"/>
</dbReference>
<dbReference type="RefSeq" id="XP_013261049.1">
    <property type="nucleotide sequence ID" value="XM_013405595.1"/>
</dbReference>
<dbReference type="InterPro" id="IPR032710">
    <property type="entry name" value="NTF2-like_dom_sf"/>
</dbReference>
<dbReference type="GeneID" id="25281302"/>
<dbReference type="Gene3D" id="3.10.450.50">
    <property type="match status" value="1"/>
</dbReference>
<protein>
    <recommendedName>
        <fullName evidence="1">SnoaL-like domain-containing protein</fullName>
    </recommendedName>
</protein>
<dbReference type="VEuPathDB" id="FungiDB:A1O9_06385"/>
<dbReference type="AlphaFoldDB" id="A0A072PED3"/>
<dbReference type="InterPro" id="IPR037401">
    <property type="entry name" value="SnoaL-like"/>
</dbReference>